<protein>
    <submittedName>
        <fullName evidence="3">Poly ADP-ribose polymerase 12</fullName>
    </submittedName>
</protein>
<proteinExistence type="predicted"/>
<dbReference type="OrthoDB" id="6133115at2759"/>
<sequence>MDAESIFGGFESRGAGGAFRGREVDPEDMDDNDKVFCSTRLSELVAELKADPTVSHEHLDRLVESVGYDAPIFYDLLQENGTRLYPRDTQYSTDLERVLHELSLRVSREALARAVETIKQRETIACVGNKPTYVDLARDSPRWKSVADKCGEHLEVTRVQAVYNEYLEEQYSSFKLRMSKKPFFVDVNERILFHGTGRTSPDLVCLGSEGFDPRCSRHGNYGCGSYFSTTPNYSAKNYAYIPKQPHMSCEEVSTLFESAEAARMIPRQIVMARVALGNIYDMKNTINQRLTRPPPLPIEPIGHVLHDSVMGGPFSSRSTEMHMVVVYDKAQALPEYLVTVRYRSTFEEANKPSLGARRAMLAAAHQAQYRQIRPKSTPSAPTSPPPCAFAIPPGYMNSLAYHHQSRPRSLPTRFSAFPSLLNDSVHFAANGNPYFSLSSQSAATSSVQASHALLGAGASEFGGPATRLPRPGTFNKRRASSGESHLLHESASTGVSALDALLSGPLLQTPKSSPVASPFAWPSPTSSMASFFVKPKRTRAPSGIGEEDEHHLAQVDRLGEDPHHELRLRHEASTHHYHHQHQADDYGRVDLNNDEASEKFLASLERGDRPLRADKKRMISRAKSEHITRTPLRLASPSAIQYSLPMAESPPLPASTSSYEEPRFL</sequence>
<dbReference type="SUPFAM" id="SSF56399">
    <property type="entry name" value="ADP-ribosylation"/>
    <property type="match status" value="1"/>
</dbReference>
<accession>A0A2R5G9T8</accession>
<evidence type="ECO:0000313" key="3">
    <source>
        <dbReference type="EMBL" id="GBG26498.1"/>
    </source>
</evidence>
<reference evidence="3 4" key="1">
    <citation type="submission" date="2017-12" db="EMBL/GenBank/DDBJ databases">
        <title>Sequencing, de novo assembly and annotation of complete genome of a new Thraustochytrid species, strain FCC1311.</title>
        <authorList>
            <person name="Sedici K."/>
            <person name="Godart F."/>
            <person name="Aiese Cigliano R."/>
            <person name="Sanseverino W."/>
            <person name="Barakat M."/>
            <person name="Ortet P."/>
            <person name="Marechal E."/>
            <person name="Cagnac O."/>
            <person name="Amato A."/>
        </authorList>
    </citation>
    <scope>NUCLEOTIDE SEQUENCE [LARGE SCALE GENOMIC DNA]</scope>
</reference>
<dbReference type="PANTHER" id="PTHR45740">
    <property type="entry name" value="POLY [ADP-RIBOSE] POLYMERASE"/>
    <property type="match status" value="1"/>
</dbReference>
<dbReference type="GO" id="GO:0005634">
    <property type="term" value="C:nucleus"/>
    <property type="evidence" value="ECO:0007669"/>
    <property type="project" value="TreeGrafter"/>
</dbReference>
<dbReference type="AlphaFoldDB" id="A0A2R5G9T8"/>
<comment type="caution">
    <text evidence="3">The sequence shown here is derived from an EMBL/GenBank/DDBJ whole genome shotgun (WGS) entry which is preliminary data.</text>
</comment>
<keyword evidence="4" id="KW-1185">Reference proteome</keyword>
<feature type="domain" description="PARP catalytic" evidence="2">
    <location>
        <begin position="152"/>
        <end position="285"/>
    </location>
</feature>
<evidence type="ECO:0000313" key="4">
    <source>
        <dbReference type="Proteomes" id="UP000241890"/>
    </source>
</evidence>
<evidence type="ECO:0000259" key="2">
    <source>
        <dbReference type="Pfam" id="PF00644"/>
    </source>
</evidence>
<dbReference type="GO" id="GO:0003950">
    <property type="term" value="F:NAD+ poly-ADP-ribosyltransferase activity"/>
    <property type="evidence" value="ECO:0007669"/>
    <property type="project" value="InterPro"/>
</dbReference>
<dbReference type="Pfam" id="PF00644">
    <property type="entry name" value="PARP"/>
    <property type="match status" value="1"/>
</dbReference>
<gene>
    <name evidence="3" type="ORF">FCC1311_027192</name>
</gene>
<dbReference type="InterPro" id="IPR051712">
    <property type="entry name" value="ARTD-AVP"/>
</dbReference>
<feature type="region of interest" description="Disordered" evidence="1">
    <location>
        <begin position="644"/>
        <end position="665"/>
    </location>
</feature>
<name>A0A2R5G9T8_9STRA</name>
<dbReference type="InterPro" id="IPR012317">
    <property type="entry name" value="Poly(ADP-ribose)pol_cat_dom"/>
</dbReference>
<organism evidence="3 4">
    <name type="scientific">Hondaea fermentalgiana</name>
    <dbReference type="NCBI Taxonomy" id="2315210"/>
    <lineage>
        <taxon>Eukaryota</taxon>
        <taxon>Sar</taxon>
        <taxon>Stramenopiles</taxon>
        <taxon>Bigyra</taxon>
        <taxon>Labyrinthulomycetes</taxon>
        <taxon>Thraustochytrida</taxon>
        <taxon>Thraustochytriidae</taxon>
        <taxon>Hondaea</taxon>
    </lineage>
</organism>
<dbReference type="Proteomes" id="UP000241890">
    <property type="component" value="Unassembled WGS sequence"/>
</dbReference>
<dbReference type="PANTHER" id="PTHR45740:SF2">
    <property type="entry name" value="POLY [ADP-RIBOSE] POLYMERASE"/>
    <property type="match status" value="1"/>
</dbReference>
<dbReference type="GO" id="GO:1990404">
    <property type="term" value="F:NAD+-protein mono-ADP-ribosyltransferase activity"/>
    <property type="evidence" value="ECO:0007669"/>
    <property type="project" value="TreeGrafter"/>
</dbReference>
<feature type="region of interest" description="Disordered" evidence="1">
    <location>
        <begin position="462"/>
        <end position="485"/>
    </location>
</feature>
<dbReference type="InParanoid" id="A0A2R5G9T8"/>
<evidence type="ECO:0000256" key="1">
    <source>
        <dbReference type="SAM" id="MobiDB-lite"/>
    </source>
</evidence>
<dbReference type="Gene3D" id="3.90.228.10">
    <property type="match status" value="1"/>
</dbReference>
<dbReference type="EMBL" id="BEYU01000021">
    <property type="protein sequence ID" value="GBG26498.1"/>
    <property type="molecule type" value="Genomic_DNA"/>
</dbReference>